<keyword evidence="3 6" id="KW-1133">Transmembrane helix</keyword>
<dbReference type="OrthoDB" id="9811483at2"/>
<feature type="domain" description="ABC-2 type transporter transmembrane" evidence="7">
    <location>
        <begin position="23"/>
        <end position="169"/>
    </location>
</feature>
<dbReference type="InterPro" id="IPR017500">
    <property type="entry name" value="Phage_infect_YhgE_N"/>
</dbReference>
<evidence type="ECO:0000256" key="5">
    <source>
        <dbReference type="SAM" id="Coils"/>
    </source>
</evidence>
<dbReference type="RefSeq" id="WP_066235505.1">
    <property type="nucleotide sequence ID" value="NZ_LQYN01000128.1"/>
</dbReference>
<dbReference type="InterPro" id="IPR051328">
    <property type="entry name" value="T7SS_ABC-Transporter"/>
</dbReference>
<feature type="transmembrane region" description="Helical" evidence="6">
    <location>
        <begin position="734"/>
        <end position="760"/>
    </location>
</feature>
<feature type="transmembrane region" description="Helical" evidence="6">
    <location>
        <begin position="847"/>
        <end position="869"/>
    </location>
</feature>
<feature type="transmembrane region" description="Helical" evidence="6">
    <location>
        <begin position="20"/>
        <end position="38"/>
    </location>
</feature>
<organism evidence="8 9">
    <name type="scientific">Heyndrickxia sporothermodurans</name>
    <dbReference type="NCBI Taxonomy" id="46224"/>
    <lineage>
        <taxon>Bacteria</taxon>
        <taxon>Bacillati</taxon>
        <taxon>Bacillota</taxon>
        <taxon>Bacilli</taxon>
        <taxon>Bacillales</taxon>
        <taxon>Bacillaceae</taxon>
        <taxon>Heyndrickxia</taxon>
    </lineage>
</organism>
<evidence type="ECO:0000259" key="7">
    <source>
        <dbReference type="Pfam" id="PF12698"/>
    </source>
</evidence>
<sequence length="891" mass="99890">MWKVFQIYKNDWVNVFKTPIALFLIIALMILPSLYAWFNLKASWDPYGNTSHIPIAVSNADEGAVLRDRNIDVGKEIVNTLKKNNALGWTFVSEKKASRGLEHGDYYATIYIPKDFSKRITTLLDAQPKKPEIIYSVNEKINAIAPKITSKGASTITENVSSNFVKTVSKAVLTEFNKIGIELQRELPTILKMENLLFELEKHLPDIQDMGNKALEFEKKLPEIRKQGQKIIALEKMLPEINQSSKQILKLEDKLPELKNIGNEIVTLQTKLPDIQKAANKVTEIDQHFDTIQKGIQTALDDTAKAQKIIQAAQGSMPKVEQVVGNGKEMAAAANDFLNKSEATFASMIPIVKQNLLLLKQTADTVNGLTNSLKDNSINPESALQMSQALDEQLTNGINEINRTIEMFTRINENMPNKPLTGVIQKLGDTKAKFEQQLSLVRKIEVPLKEGKQPNSQLISQLNQTSQQASELLNNILDRYDSEIAPNMTEGYKKLIQVAKDSVSVLNTAKEKLPDIKQILQDSAKAANFGYDRLEQLQQDLPDIEKKVHETVQKIQTVMPKVVQGVNAAANFFHNDFPKLEPKIHKAADFVRNDLPGVENDIRRVAELIRTKLPEVEEAAHKIANLVRNDLPNLEKAVKNAANKVRKFNNEENLGDIIELLKNDINKESDFLANPVLLKEHKVFPIPNYGSANSPFYTTLSLWVGALLLISLLRVDVENRESFYSPYHEYFGRFLTFATIGLFQALIVTLGDLFLLKAYVADKVPFILSGIFISFVFMSIVYTLVSIFGNVGKGLAIILLVLQISGSGGTFPIQVTPPFFRAINPFLPFTYAINLMRETVGGMVHDLVIHNILFLLLFLIIGFALGILLKKPLAKHTEKIAELAKKSKLIH</sequence>
<keyword evidence="4 6" id="KW-0472">Membrane</keyword>
<evidence type="ECO:0000256" key="4">
    <source>
        <dbReference type="ARBA" id="ARBA00023136"/>
    </source>
</evidence>
<keyword evidence="5" id="KW-0175">Coiled coil</keyword>
<evidence type="ECO:0000313" key="8">
    <source>
        <dbReference type="EMBL" id="KYC90363.1"/>
    </source>
</evidence>
<evidence type="ECO:0000256" key="2">
    <source>
        <dbReference type="ARBA" id="ARBA00022692"/>
    </source>
</evidence>
<dbReference type="InterPro" id="IPR013525">
    <property type="entry name" value="ABC2_TM"/>
</dbReference>
<dbReference type="InterPro" id="IPR017501">
    <property type="entry name" value="Phage_infect_YhgE_C"/>
</dbReference>
<comment type="caution">
    <text evidence="8">The sequence shown here is derived from an EMBL/GenBank/DDBJ whole genome shotgun (WGS) entry which is preliminary data.</text>
</comment>
<comment type="subcellular location">
    <subcellularLocation>
        <location evidence="1">Membrane</location>
        <topology evidence="1">Multi-pass membrane protein</topology>
    </subcellularLocation>
</comment>
<proteinExistence type="predicted"/>
<feature type="transmembrane region" description="Helical" evidence="6">
    <location>
        <begin position="766"/>
        <end position="788"/>
    </location>
</feature>
<dbReference type="NCBIfam" id="TIGR03062">
    <property type="entry name" value="pip_yhgE_Cterm"/>
    <property type="match status" value="1"/>
</dbReference>
<name>A0A150KN23_9BACI</name>
<evidence type="ECO:0000256" key="6">
    <source>
        <dbReference type="SAM" id="Phobius"/>
    </source>
</evidence>
<accession>A0A150KN23</accession>
<keyword evidence="2 6" id="KW-0812">Transmembrane</keyword>
<feature type="transmembrane region" description="Helical" evidence="6">
    <location>
        <begin position="695"/>
        <end position="713"/>
    </location>
</feature>
<gene>
    <name evidence="8" type="ORF">B4102_3871</name>
</gene>
<feature type="coiled-coil region" evidence="5">
    <location>
        <begin position="624"/>
        <end position="651"/>
    </location>
</feature>
<evidence type="ECO:0000256" key="1">
    <source>
        <dbReference type="ARBA" id="ARBA00004141"/>
    </source>
</evidence>
<dbReference type="Gene3D" id="3.40.1710.10">
    <property type="entry name" value="abc type-2 transporter like domain"/>
    <property type="match status" value="1"/>
</dbReference>
<dbReference type="STRING" id="46224.B4102_3871"/>
<dbReference type="PANTHER" id="PTHR43077">
    <property type="entry name" value="TRANSPORT PERMEASE YVFS-RELATED"/>
    <property type="match status" value="1"/>
</dbReference>
<evidence type="ECO:0000256" key="3">
    <source>
        <dbReference type="ARBA" id="ARBA00022989"/>
    </source>
</evidence>
<dbReference type="EMBL" id="LQYN01000128">
    <property type="protein sequence ID" value="KYC90363.1"/>
    <property type="molecule type" value="Genomic_DNA"/>
</dbReference>
<dbReference type="GO" id="GO:0016020">
    <property type="term" value="C:membrane"/>
    <property type="evidence" value="ECO:0007669"/>
    <property type="project" value="UniProtKB-SubCell"/>
</dbReference>
<dbReference type="NCBIfam" id="TIGR03061">
    <property type="entry name" value="pip_yhgE_Nterm"/>
    <property type="match status" value="1"/>
</dbReference>
<dbReference type="Gene3D" id="1.20.120.20">
    <property type="entry name" value="Apolipoprotein"/>
    <property type="match status" value="1"/>
</dbReference>
<dbReference type="PANTHER" id="PTHR43077:SF10">
    <property type="entry name" value="TRANSPORT PERMEASE PROTEIN"/>
    <property type="match status" value="1"/>
</dbReference>
<dbReference type="AlphaFoldDB" id="A0A150KN23"/>
<protein>
    <recommendedName>
        <fullName evidence="7">ABC-2 type transporter transmembrane domain-containing protein</fullName>
    </recommendedName>
</protein>
<reference evidence="8 9" key="1">
    <citation type="submission" date="2016-01" db="EMBL/GenBank/DDBJ databases">
        <title>Genome Sequences of Twelve Sporeforming Bacillus Species Isolated from Foods.</title>
        <authorList>
            <person name="Berendsen E.M."/>
            <person name="Wells-Bennik M.H."/>
            <person name="Krawcyk A.O."/>
            <person name="De Jong A."/>
            <person name="Holsappel S."/>
            <person name="Eijlander R.T."/>
            <person name="Kuipers O.P."/>
        </authorList>
    </citation>
    <scope>NUCLEOTIDE SEQUENCE [LARGE SCALE GENOMIC DNA]</scope>
    <source>
        <strain evidence="8 9">B4102</strain>
    </source>
</reference>
<keyword evidence="9" id="KW-1185">Reference proteome</keyword>
<feature type="domain" description="ABC-2 type transporter transmembrane" evidence="7">
    <location>
        <begin position="636"/>
        <end position="868"/>
    </location>
</feature>
<evidence type="ECO:0000313" key="9">
    <source>
        <dbReference type="Proteomes" id="UP000075666"/>
    </source>
</evidence>
<dbReference type="GO" id="GO:0140359">
    <property type="term" value="F:ABC-type transporter activity"/>
    <property type="evidence" value="ECO:0007669"/>
    <property type="project" value="InterPro"/>
</dbReference>
<dbReference type="Pfam" id="PF12698">
    <property type="entry name" value="ABC2_membrane_3"/>
    <property type="match status" value="2"/>
</dbReference>
<dbReference type="Proteomes" id="UP000075666">
    <property type="component" value="Unassembled WGS sequence"/>
</dbReference>
<dbReference type="PATRIC" id="fig|46224.3.peg.1013"/>
<feature type="transmembrane region" description="Helical" evidence="6">
    <location>
        <begin position="795"/>
        <end position="815"/>
    </location>
</feature>